<keyword evidence="3" id="KW-1185">Reference proteome</keyword>
<keyword evidence="1" id="KW-0812">Transmembrane</keyword>
<accession>A0A9Q9IMM2</accession>
<dbReference type="RefSeq" id="WP_156089405.1">
    <property type="nucleotide sequence ID" value="NZ_CP073767.1"/>
</dbReference>
<organism evidence="2 3">
    <name type="scientific">Dactylosporangium aurantiacum</name>
    <dbReference type="NCBI Taxonomy" id="35754"/>
    <lineage>
        <taxon>Bacteria</taxon>
        <taxon>Bacillati</taxon>
        <taxon>Actinomycetota</taxon>
        <taxon>Actinomycetes</taxon>
        <taxon>Micromonosporales</taxon>
        <taxon>Micromonosporaceae</taxon>
        <taxon>Dactylosporangium</taxon>
    </lineage>
</organism>
<feature type="transmembrane region" description="Helical" evidence="1">
    <location>
        <begin position="21"/>
        <end position="40"/>
    </location>
</feature>
<name>A0A9Q9IMM2_9ACTN</name>
<evidence type="ECO:0000256" key="1">
    <source>
        <dbReference type="SAM" id="Phobius"/>
    </source>
</evidence>
<dbReference type="EMBL" id="CP073767">
    <property type="protein sequence ID" value="UWZ55753.1"/>
    <property type="molecule type" value="Genomic_DNA"/>
</dbReference>
<dbReference type="AlphaFoldDB" id="A0A9Q9IMM2"/>
<gene>
    <name evidence="2" type="ORF">Daura_06000</name>
</gene>
<protein>
    <submittedName>
        <fullName evidence="2">Uncharacterized protein</fullName>
    </submittedName>
</protein>
<evidence type="ECO:0000313" key="3">
    <source>
        <dbReference type="Proteomes" id="UP001058003"/>
    </source>
</evidence>
<keyword evidence="1" id="KW-1133">Transmembrane helix</keyword>
<dbReference type="KEGG" id="daur:Daura_06000"/>
<reference evidence="2" key="1">
    <citation type="submission" date="2021-04" db="EMBL/GenBank/DDBJ databases">
        <title>Dactylosporangium aurantiacum NRRL B-8018 full assembly.</title>
        <authorList>
            <person name="Hartkoorn R.C."/>
            <person name="Beaudoing E."/>
            <person name="Hot D."/>
        </authorList>
    </citation>
    <scope>NUCLEOTIDE SEQUENCE</scope>
    <source>
        <strain evidence="2">NRRL B-8018</strain>
    </source>
</reference>
<feature type="transmembrane region" description="Helical" evidence="1">
    <location>
        <begin position="46"/>
        <end position="64"/>
    </location>
</feature>
<sequence length="65" mass="6666">MRNTRPAHPARRPARTREKPGLPLRWAVIGLIAGLAGSVAHLTGGPIAAITTGAAVSVAAHRLLA</sequence>
<evidence type="ECO:0000313" key="2">
    <source>
        <dbReference type="EMBL" id="UWZ55753.1"/>
    </source>
</evidence>
<proteinExistence type="predicted"/>
<keyword evidence="1" id="KW-0472">Membrane</keyword>
<dbReference type="Proteomes" id="UP001058003">
    <property type="component" value="Chromosome"/>
</dbReference>